<proteinExistence type="predicted"/>
<sequence>MQGLQKCRQRQRECALRPAPSERCGYAVHMPCAPHHRDINSPMRTRFALARIPQVGASSSCT</sequence>
<accession>A0ABR1X711</accession>
<organism evidence="1 2">
    <name type="scientific">Apiospora phragmitis</name>
    <dbReference type="NCBI Taxonomy" id="2905665"/>
    <lineage>
        <taxon>Eukaryota</taxon>
        <taxon>Fungi</taxon>
        <taxon>Dikarya</taxon>
        <taxon>Ascomycota</taxon>
        <taxon>Pezizomycotina</taxon>
        <taxon>Sordariomycetes</taxon>
        <taxon>Xylariomycetidae</taxon>
        <taxon>Amphisphaeriales</taxon>
        <taxon>Apiosporaceae</taxon>
        <taxon>Apiospora</taxon>
    </lineage>
</organism>
<dbReference type="RefSeq" id="XP_066722658.1">
    <property type="nucleotide sequence ID" value="XM_066852026.1"/>
</dbReference>
<dbReference type="Proteomes" id="UP001480595">
    <property type="component" value="Unassembled WGS sequence"/>
</dbReference>
<name>A0ABR1X711_9PEZI</name>
<dbReference type="EMBL" id="JAQQWL010000001">
    <property type="protein sequence ID" value="KAK8091112.1"/>
    <property type="molecule type" value="Genomic_DNA"/>
</dbReference>
<evidence type="ECO:0000313" key="1">
    <source>
        <dbReference type="EMBL" id="KAK8091112.1"/>
    </source>
</evidence>
<reference evidence="1 2" key="1">
    <citation type="submission" date="2023-01" db="EMBL/GenBank/DDBJ databases">
        <title>Analysis of 21 Apiospora genomes using comparative genomics revels a genus with tremendous synthesis potential of carbohydrate active enzymes and secondary metabolites.</title>
        <authorList>
            <person name="Sorensen T."/>
        </authorList>
    </citation>
    <scope>NUCLEOTIDE SEQUENCE [LARGE SCALE GENOMIC DNA]</scope>
    <source>
        <strain evidence="1 2">CBS 135458</strain>
    </source>
</reference>
<gene>
    <name evidence="1" type="ORF">PG994_000617</name>
</gene>
<protein>
    <submittedName>
        <fullName evidence="1">Uncharacterized protein</fullName>
    </submittedName>
</protein>
<comment type="caution">
    <text evidence="1">The sequence shown here is derived from an EMBL/GenBank/DDBJ whole genome shotgun (WGS) entry which is preliminary data.</text>
</comment>
<keyword evidence="2" id="KW-1185">Reference proteome</keyword>
<evidence type="ECO:0000313" key="2">
    <source>
        <dbReference type="Proteomes" id="UP001480595"/>
    </source>
</evidence>
<dbReference type="GeneID" id="92085089"/>